<keyword evidence="4 16" id="KW-0945">Host-virus interaction</keyword>
<dbReference type="GO" id="GO:0008270">
    <property type="term" value="F:zinc ion binding"/>
    <property type="evidence" value="ECO:0007669"/>
    <property type="project" value="UniProtKB-KW"/>
</dbReference>
<dbReference type="Pfam" id="PF00518">
    <property type="entry name" value="E6"/>
    <property type="match status" value="1"/>
</dbReference>
<evidence type="ECO:0000256" key="16">
    <source>
        <dbReference type="HAMAP-Rule" id="MF_04006"/>
    </source>
</evidence>
<organism evidence="18">
    <name type="scientific">Human papillomavirus</name>
    <dbReference type="NCBI Taxonomy" id="10566"/>
    <lineage>
        <taxon>Viruses</taxon>
        <taxon>Monodnaviria</taxon>
        <taxon>Shotokuvirae</taxon>
        <taxon>Cossaviricota</taxon>
        <taxon>Papovaviricetes</taxon>
        <taxon>Zurhausenvirales</taxon>
        <taxon>Papillomaviridae</taxon>
    </lineage>
</organism>
<feature type="zinc finger region" evidence="16">
    <location>
        <begin position="101"/>
        <end position="137"/>
    </location>
</feature>
<comment type="subcellular location">
    <subcellularLocation>
        <location evidence="16 17">Host cytoplasm</location>
    </subcellularLocation>
    <subcellularLocation>
        <location evidence="16 17">Host nucleus</location>
    </subcellularLocation>
</comment>
<dbReference type="GO" id="GO:0006355">
    <property type="term" value="P:regulation of DNA-templated transcription"/>
    <property type="evidence" value="ECO:0007669"/>
    <property type="project" value="UniProtKB-UniRule"/>
</dbReference>
<keyword evidence="12 16" id="KW-0804">Transcription</keyword>
<proteinExistence type="inferred from homology"/>
<dbReference type="Gene3D" id="3.30.240.40">
    <property type="entry name" value="E6 early regulatory protein"/>
    <property type="match status" value="2"/>
</dbReference>
<evidence type="ECO:0000313" key="18">
    <source>
        <dbReference type="EMBL" id="AYA93674.1"/>
    </source>
</evidence>
<dbReference type="GO" id="GO:0039648">
    <property type="term" value="P:symbiont-mediated perturbation of host ubiquitin-like protein modification"/>
    <property type="evidence" value="ECO:0007669"/>
    <property type="project" value="UniProtKB-UniRule"/>
</dbReference>
<keyword evidence="14 16" id="KW-0899">Viral immunoevasion</keyword>
<keyword evidence="8 16" id="KW-0862">Zinc</keyword>
<dbReference type="GO" id="GO:0052150">
    <property type="term" value="P:symbiont-mediated perturbation of host apoptosis"/>
    <property type="evidence" value="ECO:0007669"/>
    <property type="project" value="UniProtKB-KW"/>
</dbReference>
<dbReference type="GO" id="GO:0042025">
    <property type="term" value="C:host cell nucleus"/>
    <property type="evidence" value="ECO:0007669"/>
    <property type="project" value="UniProtKB-SubCell"/>
</dbReference>
<dbReference type="HAMAP" id="MF_04006">
    <property type="entry name" value="HPV_E6"/>
    <property type="match status" value="1"/>
</dbReference>
<keyword evidence="13 16" id="KW-1035">Host cytoplasm</keyword>
<dbReference type="GO" id="GO:0052170">
    <property type="term" value="P:symbiont-mediated suppression of host innate immune response"/>
    <property type="evidence" value="ECO:0007669"/>
    <property type="project" value="UniProtKB-KW"/>
</dbReference>
<comment type="function">
    <text evidence="16">Plays a major role in the induction and maintenance of cellular transformation. E6 associates with host UBE3A/E6-AP ubiquitin-protein ligase and modulates its activity. Protects host keratinocytes from apoptosis by mediating the degradation of host BAK1. May also inhibit host immune response.</text>
</comment>
<keyword evidence="15 16" id="KW-1119">Modulation of host cell apoptosis by virus</keyword>
<dbReference type="GO" id="GO:0039502">
    <property type="term" value="P:symbiont-mediated suppression of host type I interferon-mediated signaling pathway"/>
    <property type="evidence" value="ECO:0007669"/>
    <property type="project" value="UniProtKB-UniRule"/>
</dbReference>
<protein>
    <recommendedName>
        <fullName evidence="16 17">Protein E6</fullName>
    </recommendedName>
</protein>
<feature type="zinc finger region" evidence="16">
    <location>
        <begin position="28"/>
        <end position="64"/>
    </location>
</feature>
<evidence type="ECO:0000256" key="8">
    <source>
        <dbReference type="ARBA" id="ARBA00022833"/>
    </source>
</evidence>
<evidence type="ECO:0000256" key="3">
    <source>
        <dbReference type="ARBA" id="ARBA00022562"/>
    </source>
</evidence>
<evidence type="ECO:0000256" key="9">
    <source>
        <dbReference type="ARBA" id="ARBA00023015"/>
    </source>
</evidence>
<evidence type="ECO:0000256" key="17">
    <source>
        <dbReference type="RuleBase" id="RU363123"/>
    </source>
</evidence>
<evidence type="ECO:0000256" key="7">
    <source>
        <dbReference type="ARBA" id="ARBA00022771"/>
    </source>
</evidence>
<evidence type="ECO:0000256" key="4">
    <source>
        <dbReference type="ARBA" id="ARBA00022581"/>
    </source>
</evidence>
<evidence type="ECO:0000256" key="15">
    <source>
        <dbReference type="ARBA" id="ARBA00023323"/>
    </source>
</evidence>
<dbReference type="SUPFAM" id="SSF161229">
    <property type="entry name" value="E6 C-terminal domain-like"/>
    <property type="match status" value="2"/>
</dbReference>
<evidence type="ECO:0000256" key="10">
    <source>
        <dbReference type="ARBA" id="ARBA00023125"/>
    </source>
</evidence>
<dbReference type="GO" id="GO:0003677">
    <property type="term" value="F:DNA binding"/>
    <property type="evidence" value="ECO:0007669"/>
    <property type="project" value="UniProtKB-UniRule"/>
</dbReference>
<keyword evidence="9 16" id="KW-0805">Transcription regulation</keyword>
<name>A0A385PI95_9PAPI</name>
<keyword evidence="7 16" id="KW-0863">Zinc-finger</keyword>
<evidence type="ECO:0000256" key="14">
    <source>
        <dbReference type="ARBA" id="ARBA00023280"/>
    </source>
</evidence>
<evidence type="ECO:0000256" key="5">
    <source>
        <dbReference type="ARBA" id="ARBA00022632"/>
    </source>
</evidence>
<gene>
    <name evidence="16" type="primary">E6</name>
</gene>
<keyword evidence="2 16" id="KW-0244">Early protein</keyword>
<keyword evidence="3 16" id="KW-1048">Host nucleus</keyword>
<evidence type="ECO:0000256" key="1">
    <source>
        <dbReference type="ARBA" id="ARBA00006346"/>
    </source>
</evidence>
<keyword evidence="10 16" id="KW-0238">DNA-binding</keyword>
<dbReference type="GO" id="GO:0006351">
    <property type="term" value="P:DNA-templated transcription"/>
    <property type="evidence" value="ECO:0007669"/>
    <property type="project" value="UniProtKB-UniRule"/>
</dbReference>
<dbReference type="InterPro" id="IPR038575">
    <property type="entry name" value="E6_sf"/>
</dbReference>
<keyword evidence="5 16" id="KW-1090">Inhibition of host innate immune response by virus</keyword>
<keyword evidence="6 16" id="KW-0479">Metal-binding</keyword>
<evidence type="ECO:0000256" key="2">
    <source>
        <dbReference type="ARBA" id="ARBA00022518"/>
    </source>
</evidence>
<reference evidence="18" key="1">
    <citation type="journal article" date="2018" name="Nat. Med.">
        <title>Expanded skin virome in DOCK8-deficient patients.</title>
        <authorList>
            <consortium name="NISC Comparative Sequencing Program"/>
            <person name="Tirosh O."/>
            <person name="Conlan S."/>
            <person name="Deming C."/>
            <person name="Lee-Lin S.Q."/>
            <person name="Huang X."/>
            <person name="Su H.C."/>
            <person name="Freeman A.F."/>
            <person name="Segre J.A."/>
            <person name="Kong H.H."/>
        </authorList>
    </citation>
    <scope>NUCLEOTIDE SEQUENCE</scope>
    <source>
        <strain evidence="18">HPV-mSK_056</strain>
    </source>
</reference>
<evidence type="ECO:0000256" key="6">
    <source>
        <dbReference type="ARBA" id="ARBA00022723"/>
    </source>
</evidence>
<comment type="subunit">
    <text evidence="16">Forms homodimers. Interacts with ubiquitin-protein ligase UBE3A/E6-AP; this interaction stimulates UBE3A ubiquitin activity. Interacts with host BAK1.</text>
</comment>
<comment type="similarity">
    <text evidence="1 16 17">Belongs to the papillomaviridae E6 protein family.</text>
</comment>
<evidence type="ECO:0000256" key="13">
    <source>
        <dbReference type="ARBA" id="ARBA00023200"/>
    </source>
</evidence>
<evidence type="ECO:0000256" key="11">
    <source>
        <dbReference type="ARBA" id="ARBA00023159"/>
    </source>
</evidence>
<comment type="caution">
    <text evidence="16">Lacks conserved residue(s) required for the propagation of feature annotation.</text>
</comment>
<dbReference type="InterPro" id="IPR001334">
    <property type="entry name" value="E6"/>
</dbReference>
<accession>A0A385PI95</accession>
<sequence>MADVQFPCRVDEYCKYFNISFLDLRLRCIFCNHYLGVRELAEFHEKQLCLVWRKFECYACCEQCIFLSAKFERENYFQCAIKPDTIVDLAKQSLQDVVVRCIMCMTLLDTPAKFDHLCRNRSFLLVRSHYKGYCRRCMQTLII</sequence>
<dbReference type="GO" id="GO:0030430">
    <property type="term" value="C:host cell cytoplasm"/>
    <property type="evidence" value="ECO:0007669"/>
    <property type="project" value="UniProtKB-SubCell"/>
</dbReference>
<evidence type="ECO:0000256" key="12">
    <source>
        <dbReference type="ARBA" id="ARBA00023163"/>
    </source>
</evidence>
<dbReference type="EMBL" id="MH777201">
    <property type="protein sequence ID" value="AYA93674.1"/>
    <property type="molecule type" value="Genomic_DNA"/>
</dbReference>
<keyword evidence="11 16" id="KW-0010">Activator</keyword>